<dbReference type="AlphaFoldDB" id="A0A4S8MR76"/>
<accession>A0A4S8MR76</accession>
<sequence>MLNPGGGATYNPLKCLNFGMQQDTKKRSLVGSRTNPTKTMIKGTRVIGFLKFKPVSGWYFSIGNPDPRIQPAGYLNFSEFGQNLLISNIVAPHIVKGRINNIRKKPLGHGCTSDSQEVPLVILKDPGSPVTGQSQNTQDSLKTVPETSLSWECPRTAQDYPKTVPGLPQDCPKTVPGLPQDCPKTVPGLPQDCLSTLRFF</sequence>
<evidence type="ECO:0000313" key="1">
    <source>
        <dbReference type="EMBL" id="THV05593.1"/>
    </source>
</evidence>
<proteinExistence type="predicted"/>
<reference evidence="1 2" key="1">
    <citation type="journal article" date="2019" name="Nat. Ecol. Evol.">
        <title>Megaphylogeny resolves global patterns of mushroom evolution.</title>
        <authorList>
            <person name="Varga T."/>
            <person name="Krizsan K."/>
            <person name="Foldi C."/>
            <person name="Dima B."/>
            <person name="Sanchez-Garcia M."/>
            <person name="Sanchez-Ramirez S."/>
            <person name="Szollosi G.J."/>
            <person name="Szarkandi J.G."/>
            <person name="Papp V."/>
            <person name="Albert L."/>
            <person name="Andreopoulos W."/>
            <person name="Angelini C."/>
            <person name="Antonin V."/>
            <person name="Barry K.W."/>
            <person name="Bougher N.L."/>
            <person name="Buchanan P."/>
            <person name="Buyck B."/>
            <person name="Bense V."/>
            <person name="Catcheside P."/>
            <person name="Chovatia M."/>
            <person name="Cooper J."/>
            <person name="Damon W."/>
            <person name="Desjardin D."/>
            <person name="Finy P."/>
            <person name="Geml J."/>
            <person name="Haridas S."/>
            <person name="Hughes K."/>
            <person name="Justo A."/>
            <person name="Karasinski D."/>
            <person name="Kautmanova I."/>
            <person name="Kiss B."/>
            <person name="Kocsube S."/>
            <person name="Kotiranta H."/>
            <person name="LaButti K.M."/>
            <person name="Lechner B.E."/>
            <person name="Liimatainen K."/>
            <person name="Lipzen A."/>
            <person name="Lukacs Z."/>
            <person name="Mihaltcheva S."/>
            <person name="Morgado L.N."/>
            <person name="Niskanen T."/>
            <person name="Noordeloos M.E."/>
            <person name="Ohm R.A."/>
            <person name="Ortiz-Santana B."/>
            <person name="Ovrebo C."/>
            <person name="Racz N."/>
            <person name="Riley R."/>
            <person name="Savchenko A."/>
            <person name="Shiryaev A."/>
            <person name="Soop K."/>
            <person name="Spirin V."/>
            <person name="Szebenyi C."/>
            <person name="Tomsovsky M."/>
            <person name="Tulloss R.E."/>
            <person name="Uehling J."/>
            <person name="Grigoriev I.V."/>
            <person name="Vagvolgyi C."/>
            <person name="Papp T."/>
            <person name="Martin F.M."/>
            <person name="Miettinen O."/>
            <person name="Hibbett D.S."/>
            <person name="Nagy L.G."/>
        </authorList>
    </citation>
    <scope>NUCLEOTIDE SEQUENCE [LARGE SCALE GENOMIC DNA]</scope>
    <source>
        <strain evidence="1 2">CBS 962.96</strain>
    </source>
</reference>
<protein>
    <submittedName>
        <fullName evidence="1">Uncharacterized protein</fullName>
    </submittedName>
</protein>
<dbReference type="EMBL" id="ML179048">
    <property type="protein sequence ID" value="THV05593.1"/>
    <property type="molecule type" value="Genomic_DNA"/>
</dbReference>
<name>A0A4S8MR76_DENBC</name>
<organism evidence="1 2">
    <name type="scientific">Dendrothele bispora (strain CBS 962.96)</name>
    <dbReference type="NCBI Taxonomy" id="1314807"/>
    <lineage>
        <taxon>Eukaryota</taxon>
        <taxon>Fungi</taxon>
        <taxon>Dikarya</taxon>
        <taxon>Basidiomycota</taxon>
        <taxon>Agaricomycotina</taxon>
        <taxon>Agaricomycetes</taxon>
        <taxon>Agaricomycetidae</taxon>
        <taxon>Agaricales</taxon>
        <taxon>Agaricales incertae sedis</taxon>
        <taxon>Dendrothele</taxon>
    </lineage>
</organism>
<dbReference type="OrthoDB" id="10660710at2759"/>
<dbReference type="Proteomes" id="UP000297245">
    <property type="component" value="Unassembled WGS sequence"/>
</dbReference>
<gene>
    <name evidence="1" type="ORF">K435DRAFT_790106</name>
</gene>
<evidence type="ECO:0000313" key="2">
    <source>
        <dbReference type="Proteomes" id="UP000297245"/>
    </source>
</evidence>
<keyword evidence="2" id="KW-1185">Reference proteome</keyword>